<sequence length="61" mass="6805">MMESISNLSGDFPMKFGLTGLQVFSFLKYGETQLIDVGVDVGEISSQKELFLNAYVVRHCN</sequence>
<evidence type="ECO:0000313" key="2">
    <source>
        <dbReference type="Proteomes" id="UP000828390"/>
    </source>
</evidence>
<comment type="caution">
    <text evidence="1">The sequence shown here is derived from an EMBL/GenBank/DDBJ whole genome shotgun (WGS) entry which is preliminary data.</text>
</comment>
<keyword evidence="2" id="KW-1185">Reference proteome</keyword>
<organism evidence="1 2">
    <name type="scientific">Dreissena polymorpha</name>
    <name type="common">Zebra mussel</name>
    <name type="synonym">Mytilus polymorpha</name>
    <dbReference type="NCBI Taxonomy" id="45954"/>
    <lineage>
        <taxon>Eukaryota</taxon>
        <taxon>Metazoa</taxon>
        <taxon>Spiralia</taxon>
        <taxon>Lophotrochozoa</taxon>
        <taxon>Mollusca</taxon>
        <taxon>Bivalvia</taxon>
        <taxon>Autobranchia</taxon>
        <taxon>Heteroconchia</taxon>
        <taxon>Euheterodonta</taxon>
        <taxon>Imparidentia</taxon>
        <taxon>Neoheterodontei</taxon>
        <taxon>Myida</taxon>
        <taxon>Dreissenoidea</taxon>
        <taxon>Dreissenidae</taxon>
        <taxon>Dreissena</taxon>
    </lineage>
</organism>
<name>A0A9D4IPL9_DREPO</name>
<dbReference type="AlphaFoldDB" id="A0A9D4IPL9"/>
<dbReference type="EMBL" id="JAIWYP010000008">
    <property type="protein sequence ID" value="KAH3780442.1"/>
    <property type="molecule type" value="Genomic_DNA"/>
</dbReference>
<gene>
    <name evidence="1" type="ORF">DPMN_158257</name>
</gene>
<protein>
    <submittedName>
        <fullName evidence="1">Uncharacterized protein</fullName>
    </submittedName>
</protein>
<reference evidence="1" key="1">
    <citation type="journal article" date="2019" name="bioRxiv">
        <title>The Genome of the Zebra Mussel, Dreissena polymorpha: A Resource for Invasive Species Research.</title>
        <authorList>
            <person name="McCartney M.A."/>
            <person name="Auch B."/>
            <person name="Kono T."/>
            <person name="Mallez S."/>
            <person name="Zhang Y."/>
            <person name="Obille A."/>
            <person name="Becker A."/>
            <person name="Abrahante J.E."/>
            <person name="Garbe J."/>
            <person name="Badalamenti J.P."/>
            <person name="Herman A."/>
            <person name="Mangelson H."/>
            <person name="Liachko I."/>
            <person name="Sullivan S."/>
            <person name="Sone E.D."/>
            <person name="Koren S."/>
            <person name="Silverstein K.A.T."/>
            <person name="Beckman K.B."/>
            <person name="Gohl D.M."/>
        </authorList>
    </citation>
    <scope>NUCLEOTIDE SEQUENCE</scope>
    <source>
        <strain evidence="1">Duluth1</strain>
        <tissue evidence="1">Whole animal</tissue>
    </source>
</reference>
<reference evidence="1" key="2">
    <citation type="submission" date="2020-11" db="EMBL/GenBank/DDBJ databases">
        <authorList>
            <person name="McCartney M.A."/>
            <person name="Auch B."/>
            <person name="Kono T."/>
            <person name="Mallez S."/>
            <person name="Becker A."/>
            <person name="Gohl D.M."/>
            <person name="Silverstein K.A.T."/>
            <person name="Koren S."/>
            <person name="Bechman K.B."/>
            <person name="Herman A."/>
            <person name="Abrahante J.E."/>
            <person name="Garbe J."/>
        </authorList>
    </citation>
    <scope>NUCLEOTIDE SEQUENCE</scope>
    <source>
        <strain evidence="1">Duluth1</strain>
        <tissue evidence="1">Whole animal</tissue>
    </source>
</reference>
<accession>A0A9D4IPL9</accession>
<evidence type="ECO:0000313" key="1">
    <source>
        <dbReference type="EMBL" id="KAH3780442.1"/>
    </source>
</evidence>
<proteinExistence type="predicted"/>
<dbReference type="Proteomes" id="UP000828390">
    <property type="component" value="Unassembled WGS sequence"/>
</dbReference>